<dbReference type="Pfam" id="PF00072">
    <property type="entry name" value="Response_reg"/>
    <property type="match status" value="1"/>
</dbReference>
<keyword evidence="4" id="KW-0805">Transcription regulation</keyword>
<dbReference type="SUPFAM" id="SSF46894">
    <property type="entry name" value="C-terminal effector domain of the bipartite response regulators"/>
    <property type="match status" value="1"/>
</dbReference>
<evidence type="ECO:0000256" key="7">
    <source>
        <dbReference type="PROSITE-ProRule" id="PRU00169"/>
    </source>
</evidence>
<dbReference type="InterPro" id="IPR011006">
    <property type="entry name" value="CheY-like_superfamily"/>
</dbReference>
<dbReference type="InterPro" id="IPR016032">
    <property type="entry name" value="Sig_transdc_resp-reg_C-effctor"/>
</dbReference>
<dbReference type="PANTHER" id="PTHR48111:SF52">
    <property type="entry name" value="TRANSCRIPTIONAL REGULATORY PROTEIN YVRH"/>
    <property type="match status" value="1"/>
</dbReference>
<organism evidence="11 12">
    <name type="scientific">Ornithinibacillus salinisoli</name>
    <dbReference type="NCBI Taxonomy" id="1848459"/>
    <lineage>
        <taxon>Bacteria</taxon>
        <taxon>Bacillati</taxon>
        <taxon>Bacillota</taxon>
        <taxon>Bacilli</taxon>
        <taxon>Bacillales</taxon>
        <taxon>Bacillaceae</taxon>
        <taxon>Ornithinibacillus</taxon>
    </lineage>
</organism>
<evidence type="ECO:0000256" key="3">
    <source>
        <dbReference type="ARBA" id="ARBA00023012"/>
    </source>
</evidence>
<dbReference type="SUPFAM" id="SSF52172">
    <property type="entry name" value="CheY-like"/>
    <property type="match status" value="1"/>
</dbReference>
<gene>
    <name evidence="11" type="ORF">ACFSJF_05990</name>
</gene>
<dbReference type="Pfam" id="PF00486">
    <property type="entry name" value="Trans_reg_C"/>
    <property type="match status" value="1"/>
</dbReference>
<dbReference type="PANTHER" id="PTHR48111">
    <property type="entry name" value="REGULATOR OF RPOS"/>
    <property type="match status" value="1"/>
</dbReference>
<proteinExistence type="predicted"/>
<evidence type="ECO:0000259" key="10">
    <source>
        <dbReference type="PROSITE" id="PS51755"/>
    </source>
</evidence>
<dbReference type="Gene3D" id="1.10.10.10">
    <property type="entry name" value="Winged helix-like DNA-binding domain superfamily/Winged helix DNA-binding domain"/>
    <property type="match status" value="1"/>
</dbReference>
<dbReference type="CDD" id="cd00383">
    <property type="entry name" value="trans_reg_C"/>
    <property type="match status" value="1"/>
</dbReference>
<feature type="DNA-binding region" description="OmpR/PhoB-type" evidence="8">
    <location>
        <begin position="137"/>
        <end position="236"/>
    </location>
</feature>
<feature type="modified residue" description="4-aspartylphosphate" evidence="7">
    <location>
        <position position="60"/>
    </location>
</feature>
<keyword evidence="3" id="KW-0902">Two-component regulatory system</keyword>
<dbReference type="InterPro" id="IPR001867">
    <property type="entry name" value="OmpR/PhoB-type_DNA-bd"/>
</dbReference>
<evidence type="ECO:0000259" key="9">
    <source>
        <dbReference type="PROSITE" id="PS50110"/>
    </source>
</evidence>
<reference evidence="12" key="1">
    <citation type="journal article" date="2019" name="Int. J. Syst. Evol. Microbiol.">
        <title>The Global Catalogue of Microorganisms (GCM) 10K type strain sequencing project: providing services to taxonomists for standard genome sequencing and annotation.</title>
        <authorList>
            <consortium name="The Broad Institute Genomics Platform"/>
            <consortium name="The Broad Institute Genome Sequencing Center for Infectious Disease"/>
            <person name="Wu L."/>
            <person name="Ma J."/>
        </authorList>
    </citation>
    <scope>NUCLEOTIDE SEQUENCE [LARGE SCALE GENOMIC DNA]</scope>
    <source>
        <strain evidence="12">R28</strain>
    </source>
</reference>
<sequence length="241" mass="27406">MSLPGISEKRVLLVDDEVDILNLLETVLRKDGFQQIDKATTGQEGIDLCEKNNPDIIVLDIMLPDIEGYEVCQEMRKITFAPIIFLSAKSDEIDKLLGLGIGGDDYVSKPFSTKEVLFRIKAQLRRNDYVTQQKSEDRNIAFGDVMIFPNTGEVKKRDSSITLTAKELQLLIYLANHPNQIFSKSKICEAVWGEDYIGLDNTIMVHIRRLREKIEDDPSHPKWIKTVKGLGYKLQVRGNHS</sequence>
<dbReference type="EMBL" id="JBHUHQ010000011">
    <property type="protein sequence ID" value="MFD2043815.1"/>
    <property type="molecule type" value="Genomic_DNA"/>
</dbReference>
<dbReference type="CDD" id="cd17574">
    <property type="entry name" value="REC_OmpR"/>
    <property type="match status" value="1"/>
</dbReference>
<evidence type="ECO:0000313" key="11">
    <source>
        <dbReference type="EMBL" id="MFD2043815.1"/>
    </source>
</evidence>
<dbReference type="Gene3D" id="3.40.50.2300">
    <property type="match status" value="1"/>
</dbReference>
<dbReference type="Gene3D" id="6.10.250.690">
    <property type="match status" value="1"/>
</dbReference>
<dbReference type="PROSITE" id="PS51755">
    <property type="entry name" value="OMPR_PHOB"/>
    <property type="match status" value="1"/>
</dbReference>
<dbReference type="InterPro" id="IPR039420">
    <property type="entry name" value="WalR-like"/>
</dbReference>
<keyword evidence="5 8" id="KW-0238">DNA-binding</keyword>
<evidence type="ECO:0000256" key="8">
    <source>
        <dbReference type="PROSITE-ProRule" id="PRU01091"/>
    </source>
</evidence>
<protein>
    <submittedName>
        <fullName evidence="11">Winged helix-turn-helix domain-containing protein</fullName>
    </submittedName>
</protein>
<dbReference type="SMART" id="SM00862">
    <property type="entry name" value="Trans_reg_C"/>
    <property type="match status" value="1"/>
</dbReference>
<keyword evidence="12" id="KW-1185">Reference proteome</keyword>
<feature type="domain" description="Response regulatory" evidence="9">
    <location>
        <begin position="10"/>
        <end position="124"/>
    </location>
</feature>
<keyword evidence="2 7" id="KW-0597">Phosphoprotein</keyword>
<evidence type="ECO:0000256" key="2">
    <source>
        <dbReference type="ARBA" id="ARBA00022553"/>
    </source>
</evidence>
<evidence type="ECO:0000256" key="6">
    <source>
        <dbReference type="ARBA" id="ARBA00023163"/>
    </source>
</evidence>
<comment type="caution">
    <text evidence="11">The sequence shown here is derived from an EMBL/GenBank/DDBJ whole genome shotgun (WGS) entry which is preliminary data.</text>
</comment>
<dbReference type="PROSITE" id="PS50110">
    <property type="entry name" value="RESPONSE_REGULATORY"/>
    <property type="match status" value="1"/>
</dbReference>
<feature type="domain" description="OmpR/PhoB-type" evidence="10">
    <location>
        <begin position="137"/>
        <end position="236"/>
    </location>
</feature>
<dbReference type="SMART" id="SM00448">
    <property type="entry name" value="REC"/>
    <property type="match status" value="1"/>
</dbReference>
<keyword evidence="6" id="KW-0804">Transcription</keyword>
<dbReference type="Proteomes" id="UP001597383">
    <property type="component" value="Unassembled WGS sequence"/>
</dbReference>
<accession>A0ABW4W0P4</accession>
<evidence type="ECO:0000256" key="5">
    <source>
        <dbReference type="ARBA" id="ARBA00023125"/>
    </source>
</evidence>
<evidence type="ECO:0000313" key="12">
    <source>
        <dbReference type="Proteomes" id="UP001597383"/>
    </source>
</evidence>
<dbReference type="InterPro" id="IPR001789">
    <property type="entry name" value="Sig_transdc_resp-reg_receiver"/>
</dbReference>
<comment type="subcellular location">
    <subcellularLocation>
        <location evidence="1">Cytoplasm</location>
    </subcellularLocation>
</comment>
<evidence type="ECO:0000256" key="1">
    <source>
        <dbReference type="ARBA" id="ARBA00004496"/>
    </source>
</evidence>
<name>A0ABW4W0P4_9BACI</name>
<evidence type="ECO:0000256" key="4">
    <source>
        <dbReference type="ARBA" id="ARBA00023015"/>
    </source>
</evidence>
<dbReference type="InterPro" id="IPR036388">
    <property type="entry name" value="WH-like_DNA-bd_sf"/>
</dbReference>
<dbReference type="RefSeq" id="WP_377555870.1">
    <property type="nucleotide sequence ID" value="NZ_JBHUHQ010000011.1"/>
</dbReference>